<organism evidence="2 3">
    <name type="scientific">Pseudomonas songnenensis</name>
    <dbReference type="NCBI Taxonomy" id="1176259"/>
    <lineage>
        <taxon>Bacteria</taxon>
        <taxon>Pseudomonadati</taxon>
        <taxon>Pseudomonadota</taxon>
        <taxon>Gammaproteobacteria</taxon>
        <taxon>Pseudomonadales</taxon>
        <taxon>Pseudomonadaceae</taxon>
        <taxon>Pseudomonas</taxon>
    </lineage>
</organism>
<dbReference type="InterPro" id="IPR052746">
    <property type="entry name" value="MlaB_ABC_Transporter"/>
</dbReference>
<dbReference type="RefSeq" id="WP_106157529.1">
    <property type="nucleotide sequence ID" value="NZ_RWYU02000001.1"/>
</dbReference>
<proteinExistence type="predicted"/>
<dbReference type="Gene3D" id="3.30.750.24">
    <property type="entry name" value="STAS domain"/>
    <property type="match status" value="1"/>
</dbReference>
<dbReference type="InterPro" id="IPR058548">
    <property type="entry name" value="MlaB-like_STAS"/>
</dbReference>
<dbReference type="InterPro" id="IPR002645">
    <property type="entry name" value="STAS_dom"/>
</dbReference>
<comment type="caution">
    <text evidence="2">The sequence shown here is derived from an EMBL/GenBank/DDBJ whole genome shotgun (WGS) entry which is preliminary data.</text>
</comment>
<dbReference type="Pfam" id="PF13466">
    <property type="entry name" value="STAS_2"/>
    <property type="match status" value="1"/>
</dbReference>
<evidence type="ECO:0000259" key="1">
    <source>
        <dbReference type="PROSITE" id="PS50801"/>
    </source>
</evidence>
<dbReference type="AlphaFoldDB" id="A0A482UJC3"/>
<dbReference type="OrthoDB" id="6899289at2"/>
<reference evidence="2 3" key="1">
    <citation type="submission" date="2019-01" db="EMBL/GenBank/DDBJ databases">
        <title>High-quality draft genome of. Pseudomonas songnenensis str. L103, a full-fledged denitrifier isolated from 100 meters deep aquifer in a heavily nitrogen fertilized agricultural area.</title>
        <authorList>
            <person name="Liu M."/>
            <person name="Liu B."/>
        </authorList>
    </citation>
    <scope>NUCLEOTIDE SEQUENCE [LARGE SCALE GENOMIC DNA]</scope>
    <source>
        <strain evidence="2 3">L103</strain>
    </source>
</reference>
<feature type="domain" description="STAS" evidence="1">
    <location>
        <begin position="15"/>
        <end position="113"/>
    </location>
</feature>
<accession>A0A482UJC3</accession>
<protein>
    <submittedName>
        <fullName evidence="2">Anti-sigma factor antagonist</fullName>
    </submittedName>
</protein>
<dbReference type="Proteomes" id="UP000282800">
    <property type="component" value="Unassembled WGS sequence"/>
</dbReference>
<dbReference type="SUPFAM" id="SSF52091">
    <property type="entry name" value="SpoIIaa-like"/>
    <property type="match status" value="1"/>
</dbReference>
<evidence type="ECO:0000313" key="3">
    <source>
        <dbReference type="Proteomes" id="UP000282800"/>
    </source>
</evidence>
<dbReference type="EMBL" id="RWYU02000001">
    <property type="protein sequence ID" value="RYJ63952.1"/>
    <property type="molecule type" value="Genomic_DNA"/>
</dbReference>
<dbReference type="PANTHER" id="PTHR35849:SF2">
    <property type="entry name" value="BLR2341 PROTEIN"/>
    <property type="match status" value="1"/>
</dbReference>
<dbReference type="InterPro" id="IPR036513">
    <property type="entry name" value="STAS_dom_sf"/>
</dbReference>
<dbReference type="CDD" id="cd07043">
    <property type="entry name" value="STAS_anti-anti-sigma_factors"/>
    <property type="match status" value="1"/>
</dbReference>
<dbReference type="PROSITE" id="PS50801">
    <property type="entry name" value="STAS"/>
    <property type="match status" value="1"/>
</dbReference>
<sequence>MFTLEQQASEAGTRLVLSGSLTIYEVRDARDALLGAFGGQPSGHWQLDLSALDELDTAGAQLLLAAQRQLRLSDATLEVCNPSASALELLQLLHLQGLFSSHGPAASGDRHAQ</sequence>
<evidence type="ECO:0000313" key="2">
    <source>
        <dbReference type="EMBL" id="RYJ63952.1"/>
    </source>
</evidence>
<dbReference type="PANTHER" id="PTHR35849">
    <property type="entry name" value="BLR2341 PROTEIN"/>
    <property type="match status" value="1"/>
</dbReference>
<name>A0A482UJC3_9PSED</name>
<gene>
    <name evidence="2" type="ORF">EJA06_001565</name>
</gene>